<organism evidence="2 3">
    <name type="scientific">Pseudaquabacterium terrae</name>
    <dbReference type="NCBI Taxonomy" id="2732868"/>
    <lineage>
        <taxon>Bacteria</taxon>
        <taxon>Pseudomonadati</taxon>
        <taxon>Pseudomonadota</taxon>
        <taxon>Betaproteobacteria</taxon>
        <taxon>Burkholderiales</taxon>
        <taxon>Sphaerotilaceae</taxon>
        <taxon>Pseudaquabacterium</taxon>
    </lineage>
</organism>
<evidence type="ECO:0000313" key="3">
    <source>
        <dbReference type="Proteomes" id="UP000737171"/>
    </source>
</evidence>
<sequence>MTISKTALSTGTMDELASGAAKGADEAIGSTRRVANEALDSLQSNVDRLRESVPNAFKTAAAQVEELTRRGMDRAREASVGVRDRAHQAGDKTVGYIKDEPVKSVLIAAATGAAVALLVGWAMRRRSH</sequence>
<evidence type="ECO:0008006" key="4">
    <source>
        <dbReference type="Google" id="ProtNLM"/>
    </source>
</evidence>
<evidence type="ECO:0000256" key="1">
    <source>
        <dbReference type="SAM" id="Phobius"/>
    </source>
</evidence>
<keyword evidence="3" id="KW-1185">Reference proteome</keyword>
<proteinExistence type="predicted"/>
<evidence type="ECO:0000313" key="2">
    <source>
        <dbReference type="EMBL" id="NRF68146.1"/>
    </source>
</evidence>
<name>A0ABX2EHU6_9BURK</name>
<dbReference type="EMBL" id="JABRWJ010000004">
    <property type="protein sequence ID" value="NRF68146.1"/>
    <property type="molecule type" value="Genomic_DNA"/>
</dbReference>
<accession>A0ABX2EHU6</accession>
<reference evidence="2 3" key="1">
    <citation type="submission" date="2020-05" db="EMBL/GenBank/DDBJ databases">
        <title>Aquincola sp. isolate from soil.</title>
        <authorList>
            <person name="Han J."/>
            <person name="Kim D.-U."/>
        </authorList>
    </citation>
    <scope>NUCLEOTIDE SEQUENCE [LARGE SCALE GENOMIC DNA]</scope>
    <source>
        <strain evidence="2 3">S2</strain>
    </source>
</reference>
<keyword evidence="1" id="KW-0812">Transmembrane</keyword>
<comment type="caution">
    <text evidence="2">The sequence shown here is derived from an EMBL/GenBank/DDBJ whole genome shotgun (WGS) entry which is preliminary data.</text>
</comment>
<dbReference type="RefSeq" id="WP_173123531.1">
    <property type="nucleotide sequence ID" value="NZ_JABRWJ010000004.1"/>
</dbReference>
<keyword evidence="1" id="KW-0472">Membrane</keyword>
<keyword evidence="1" id="KW-1133">Transmembrane helix</keyword>
<dbReference type="Proteomes" id="UP000737171">
    <property type="component" value="Unassembled WGS sequence"/>
</dbReference>
<protein>
    <recommendedName>
        <fullName evidence="4">DUF883 domain-containing protein</fullName>
    </recommendedName>
</protein>
<gene>
    <name evidence="2" type="ORF">HLB44_14225</name>
</gene>
<feature type="transmembrane region" description="Helical" evidence="1">
    <location>
        <begin position="105"/>
        <end position="123"/>
    </location>
</feature>